<dbReference type="EMBL" id="BMWV01000005">
    <property type="protein sequence ID" value="GGY42831.1"/>
    <property type="molecule type" value="Genomic_DNA"/>
</dbReference>
<dbReference type="PANTHER" id="PTHR30348">
    <property type="entry name" value="UNCHARACTERIZED PROTEIN YECE"/>
    <property type="match status" value="1"/>
</dbReference>
<dbReference type="AlphaFoldDB" id="A0AA87XXN5"/>
<evidence type="ECO:0000313" key="2">
    <source>
        <dbReference type="Proteomes" id="UP000628442"/>
    </source>
</evidence>
<dbReference type="SUPFAM" id="SSF117396">
    <property type="entry name" value="TM1631-like"/>
    <property type="match status" value="1"/>
</dbReference>
<protein>
    <recommendedName>
        <fullName evidence="3">DUF72 domain-containing protein</fullName>
    </recommendedName>
</protein>
<comment type="caution">
    <text evidence="1">The sequence shown here is derived from an EMBL/GenBank/DDBJ whole genome shotgun (WGS) entry which is preliminary data.</text>
</comment>
<reference evidence="1" key="1">
    <citation type="journal article" date="2014" name="Int. J. Syst. Evol. Microbiol.">
        <title>Complete genome sequence of Corynebacterium casei LMG S-19264T (=DSM 44701T), isolated from a smear-ripened cheese.</title>
        <authorList>
            <consortium name="US DOE Joint Genome Institute (JGI-PGF)"/>
            <person name="Walter F."/>
            <person name="Albersmeier A."/>
            <person name="Kalinowski J."/>
            <person name="Ruckert C."/>
        </authorList>
    </citation>
    <scope>NUCLEOTIDE SEQUENCE</scope>
    <source>
        <strain evidence="1">KCTC 12343</strain>
    </source>
</reference>
<dbReference type="Gene3D" id="3.20.20.410">
    <property type="entry name" value="Protein of unknown function UPF0759"/>
    <property type="match status" value="1"/>
</dbReference>
<dbReference type="InterPro" id="IPR036520">
    <property type="entry name" value="UPF0759_sf"/>
</dbReference>
<sequence length="282" mass="30785">MRKRTVAPERAAYRSSMQPISADLFADLSADSSAGFSTCVGTAGWSLPRETWQAFPPEGSHLERYAAVFNAVEINTSFYRPHQPKTYERWAASTPAHFRFSVKLPRTITHEAKLQGIDELLARFAGEAGALGDRLGAVLVQLPPSLALDAPAAGALFDALQERFSCLVACEARHASWFTPSATGLLRQAGVTRVLADPVVGYTGPFEPTAAPAYVRLHGNPRIYYSRYTPERMDEVRAWLARHPASWCILDNTASGAATANALELLGRELPDQAASPERSER</sequence>
<proteinExistence type="predicted"/>
<gene>
    <name evidence="1" type="ORF">GCM10007387_26060</name>
</gene>
<evidence type="ECO:0008006" key="3">
    <source>
        <dbReference type="Google" id="ProtNLM"/>
    </source>
</evidence>
<accession>A0AA87XXN5</accession>
<name>A0AA87XXN5_9BURK</name>
<dbReference type="Proteomes" id="UP000628442">
    <property type="component" value="Unassembled WGS sequence"/>
</dbReference>
<dbReference type="PANTHER" id="PTHR30348:SF14">
    <property type="entry name" value="BLR8050 PROTEIN"/>
    <property type="match status" value="1"/>
</dbReference>
<reference evidence="1" key="2">
    <citation type="submission" date="2022-12" db="EMBL/GenBank/DDBJ databases">
        <authorList>
            <person name="Sun Q."/>
            <person name="Kim S."/>
        </authorList>
    </citation>
    <scope>NUCLEOTIDE SEQUENCE</scope>
    <source>
        <strain evidence="1">KCTC 12343</strain>
    </source>
</reference>
<organism evidence="1 2">
    <name type="scientific">Pseudoduganella albidiflava</name>
    <dbReference type="NCBI Taxonomy" id="321983"/>
    <lineage>
        <taxon>Bacteria</taxon>
        <taxon>Pseudomonadati</taxon>
        <taxon>Pseudomonadota</taxon>
        <taxon>Betaproteobacteria</taxon>
        <taxon>Burkholderiales</taxon>
        <taxon>Oxalobacteraceae</taxon>
        <taxon>Telluria group</taxon>
        <taxon>Pseudoduganella</taxon>
    </lineage>
</organism>
<dbReference type="InterPro" id="IPR002763">
    <property type="entry name" value="DUF72"/>
</dbReference>
<evidence type="ECO:0000313" key="1">
    <source>
        <dbReference type="EMBL" id="GGY42831.1"/>
    </source>
</evidence>
<dbReference type="Pfam" id="PF01904">
    <property type="entry name" value="DUF72"/>
    <property type="match status" value="1"/>
</dbReference>